<keyword evidence="2 8" id="KW-0436">Ligase</keyword>
<dbReference type="InterPro" id="IPR001278">
    <property type="entry name" value="Arg-tRNA-ligase"/>
</dbReference>
<dbReference type="CDD" id="cd00671">
    <property type="entry name" value="ArgRS_core"/>
    <property type="match status" value="1"/>
</dbReference>
<dbReference type="Gene3D" id="3.30.1360.70">
    <property type="entry name" value="Arginyl tRNA synthetase N-terminal domain"/>
    <property type="match status" value="1"/>
</dbReference>
<dbReference type="EC" id="6.1.1.19" evidence="8"/>
<dbReference type="SUPFAM" id="SSF55190">
    <property type="entry name" value="Arginyl-tRNA synthetase (ArgRS), N-terminal 'additional' domain"/>
    <property type="match status" value="1"/>
</dbReference>
<comment type="similarity">
    <text evidence="1 8 9">Belongs to the class-I aminoacyl-tRNA synthetase family.</text>
</comment>
<dbReference type="CDD" id="cd07956">
    <property type="entry name" value="Anticodon_Ia_Arg"/>
    <property type="match status" value="1"/>
</dbReference>
<evidence type="ECO:0000256" key="6">
    <source>
        <dbReference type="ARBA" id="ARBA00023146"/>
    </source>
</evidence>
<organism evidence="12 13">
    <name type="scientific">Cytobacillus purgationiresistens</name>
    <dbReference type="NCBI Taxonomy" id="863449"/>
    <lineage>
        <taxon>Bacteria</taxon>
        <taxon>Bacillati</taxon>
        <taxon>Bacillota</taxon>
        <taxon>Bacilli</taxon>
        <taxon>Bacillales</taxon>
        <taxon>Bacillaceae</taxon>
        <taxon>Cytobacillus</taxon>
    </lineage>
</organism>
<evidence type="ECO:0000256" key="1">
    <source>
        <dbReference type="ARBA" id="ARBA00005594"/>
    </source>
</evidence>
<dbReference type="Gene3D" id="3.40.50.620">
    <property type="entry name" value="HUPs"/>
    <property type="match status" value="1"/>
</dbReference>
<keyword evidence="4 8" id="KW-0067">ATP-binding</keyword>
<feature type="domain" description="DALR anticodon binding" evidence="10">
    <location>
        <begin position="451"/>
        <end position="562"/>
    </location>
</feature>
<evidence type="ECO:0000259" key="11">
    <source>
        <dbReference type="SMART" id="SM01016"/>
    </source>
</evidence>
<protein>
    <recommendedName>
        <fullName evidence="8">Arginine--tRNA ligase</fullName>
        <ecNumber evidence="8">6.1.1.19</ecNumber>
    </recommendedName>
    <alternativeName>
        <fullName evidence="8">Arginyl-tRNA synthetase</fullName>
        <shortName evidence="8">ArgRS</shortName>
    </alternativeName>
</protein>
<evidence type="ECO:0000313" key="12">
    <source>
        <dbReference type="EMBL" id="MDQ0273247.1"/>
    </source>
</evidence>
<dbReference type="Gene3D" id="1.10.730.10">
    <property type="entry name" value="Isoleucyl-tRNA Synthetase, Domain 1"/>
    <property type="match status" value="1"/>
</dbReference>
<keyword evidence="8" id="KW-0963">Cytoplasm</keyword>
<comment type="catalytic activity">
    <reaction evidence="7 8">
        <text>tRNA(Arg) + L-arginine + ATP = L-arginyl-tRNA(Arg) + AMP + diphosphate</text>
        <dbReference type="Rhea" id="RHEA:20301"/>
        <dbReference type="Rhea" id="RHEA-COMP:9658"/>
        <dbReference type="Rhea" id="RHEA-COMP:9673"/>
        <dbReference type="ChEBI" id="CHEBI:30616"/>
        <dbReference type="ChEBI" id="CHEBI:32682"/>
        <dbReference type="ChEBI" id="CHEBI:33019"/>
        <dbReference type="ChEBI" id="CHEBI:78442"/>
        <dbReference type="ChEBI" id="CHEBI:78513"/>
        <dbReference type="ChEBI" id="CHEBI:456215"/>
        <dbReference type="EC" id="6.1.1.19"/>
    </reaction>
</comment>
<dbReference type="Pfam" id="PF03485">
    <property type="entry name" value="Arg_tRNA_synt_N"/>
    <property type="match status" value="1"/>
</dbReference>
<evidence type="ECO:0000256" key="3">
    <source>
        <dbReference type="ARBA" id="ARBA00022741"/>
    </source>
</evidence>
<dbReference type="Proteomes" id="UP001238088">
    <property type="component" value="Unassembled WGS sequence"/>
</dbReference>
<evidence type="ECO:0000256" key="2">
    <source>
        <dbReference type="ARBA" id="ARBA00022598"/>
    </source>
</evidence>
<evidence type="ECO:0000256" key="9">
    <source>
        <dbReference type="RuleBase" id="RU363038"/>
    </source>
</evidence>
<sequence>MIDFKEIFIKQISDMTSKEIQVNDIRRVIEIPKNSEHGDLAFPCFILAKTMKMPPAIIAKELAKQLAHPLIEKTEAVGPYLNIFFAKKSGSAHIVNSVLETGEQYGCSTTGKGKTIVVDFSSPNIAKPFSMGHLRSAVIGQALANIAEKQGYQTVRINHIGDWGTQFGKLLTAYKKWGDFDKVKESPIEELFKLYVQFHEEAKDHPELDDEARLWFKKLENGDEEAAELWSWFRADSLKEFERIYRLLNIHFDSYNGEAFYNDKMETVVNRLQQEQLLTMSDGAEVVTLPEEELPPYLIKKSDGATLYATRDLAAAIYRKETYAFDQALYIVGQEQTVHFKQIKAVLKRLHLDWYEKVTHIPFGLYLKDGKKMSTRQGRIILLEDVLNEAIQQASANIEAKNPSLENKEKIAQSVGIGAILFHDLKNDRMNNIEFSLKDMLTFEGETGPYLQYTHARACSLLRKTGALPLSEAGLENAYAWETAKLLQQYPNKVKQAYNQLSPSTIAKHLIDVAQAFNKYYGNVRILEKDNELQERLALVKAVMIVLADGMKLLGMDAPEEM</sequence>
<dbReference type="SMART" id="SM00836">
    <property type="entry name" value="DALR_1"/>
    <property type="match status" value="1"/>
</dbReference>
<reference evidence="12 13" key="1">
    <citation type="submission" date="2023-07" db="EMBL/GenBank/DDBJ databases">
        <title>Genomic Encyclopedia of Type Strains, Phase IV (KMG-IV): sequencing the most valuable type-strain genomes for metagenomic binning, comparative biology and taxonomic classification.</title>
        <authorList>
            <person name="Goeker M."/>
        </authorList>
    </citation>
    <scope>NUCLEOTIDE SEQUENCE [LARGE SCALE GENOMIC DNA]</scope>
    <source>
        <strain evidence="12 13">DSM 23494</strain>
    </source>
</reference>
<keyword evidence="5 8" id="KW-0648">Protein biosynthesis</keyword>
<comment type="subunit">
    <text evidence="8">Monomer.</text>
</comment>
<evidence type="ECO:0000256" key="8">
    <source>
        <dbReference type="HAMAP-Rule" id="MF_00123"/>
    </source>
</evidence>
<feature type="short sequence motif" description="'HIGH' region" evidence="8">
    <location>
        <begin position="123"/>
        <end position="133"/>
    </location>
</feature>
<evidence type="ECO:0000313" key="13">
    <source>
        <dbReference type="Proteomes" id="UP001238088"/>
    </source>
</evidence>
<dbReference type="InterPro" id="IPR035684">
    <property type="entry name" value="ArgRS_core"/>
</dbReference>
<dbReference type="NCBIfam" id="TIGR00456">
    <property type="entry name" value="argS"/>
    <property type="match status" value="1"/>
</dbReference>
<dbReference type="InterPro" id="IPR008909">
    <property type="entry name" value="DALR_anticod-bd"/>
</dbReference>
<evidence type="ECO:0000256" key="5">
    <source>
        <dbReference type="ARBA" id="ARBA00022917"/>
    </source>
</evidence>
<evidence type="ECO:0000256" key="7">
    <source>
        <dbReference type="ARBA" id="ARBA00049339"/>
    </source>
</evidence>
<dbReference type="SUPFAM" id="SSF47323">
    <property type="entry name" value="Anticodon-binding domain of a subclass of class I aminoacyl-tRNA synthetases"/>
    <property type="match status" value="1"/>
</dbReference>
<dbReference type="PANTHER" id="PTHR11956">
    <property type="entry name" value="ARGINYL-TRNA SYNTHETASE"/>
    <property type="match status" value="1"/>
</dbReference>
<dbReference type="EMBL" id="JAUSUB010000035">
    <property type="protein sequence ID" value="MDQ0273247.1"/>
    <property type="molecule type" value="Genomic_DNA"/>
</dbReference>
<dbReference type="HAMAP" id="MF_00123">
    <property type="entry name" value="Arg_tRNA_synth"/>
    <property type="match status" value="1"/>
</dbReference>
<keyword evidence="6 8" id="KW-0030">Aminoacyl-tRNA synthetase</keyword>
<keyword evidence="13" id="KW-1185">Reference proteome</keyword>
<dbReference type="Pfam" id="PF05746">
    <property type="entry name" value="DALR_1"/>
    <property type="match status" value="1"/>
</dbReference>
<dbReference type="InterPro" id="IPR036695">
    <property type="entry name" value="Arg-tRNA-synth_N_sf"/>
</dbReference>
<dbReference type="GO" id="GO:0004814">
    <property type="term" value="F:arginine-tRNA ligase activity"/>
    <property type="evidence" value="ECO:0007669"/>
    <property type="project" value="UniProtKB-EC"/>
</dbReference>
<comment type="subcellular location">
    <subcellularLocation>
        <location evidence="8">Cytoplasm</location>
    </subcellularLocation>
</comment>
<feature type="domain" description="Arginyl tRNA synthetase N-terminal" evidence="11">
    <location>
        <begin position="6"/>
        <end position="85"/>
    </location>
</feature>
<evidence type="ECO:0000256" key="4">
    <source>
        <dbReference type="ARBA" id="ARBA00022840"/>
    </source>
</evidence>
<dbReference type="SUPFAM" id="SSF52374">
    <property type="entry name" value="Nucleotidylyl transferase"/>
    <property type="match status" value="1"/>
</dbReference>
<dbReference type="PRINTS" id="PR01038">
    <property type="entry name" value="TRNASYNTHARG"/>
</dbReference>
<dbReference type="InterPro" id="IPR009080">
    <property type="entry name" value="tRNAsynth_Ia_anticodon-bd"/>
</dbReference>
<name>A0ABU0AR40_9BACI</name>
<dbReference type="Pfam" id="PF00750">
    <property type="entry name" value="tRNA-synt_1d"/>
    <property type="match status" value="1"/>
</dbReference>
<gene>
    <name evidence="8" type="primary">argS</name>
    <name evidence="12" type="ORF">J2S17_005168</name>
</gene>
<evidence type="ECO:0000259" key="10">
    <source>
        <dbReference type="SMART" id="SM00836"/>
    </source>
</evidence>
<proteinExistence type="inferred from homology"/>
<dbReference type="InterPro" id="IPR005148">
    <property type="entry name" value="Arg-tRNA-synth_N"/>
</dbReference>
<dbReference type="InterPro" id="IPR014729">
    <property type="entry name" value="Rossmann-like_a/b/a_fold"/>
</dbReference>
<comment type="caution">
    <text evidence="12">The sequence shown here is derived from an EMBL/GenBank/DDBJ whole genome shotgun (WGS) entry which is preliminary data.</text>
</comment>
<keyword evidence="3 8" id="KW-0547">Nucleotide-binding</keyword>
<dbReference type="PANTHER" id="PTHR11956:SF5">
    <property type="entry name" value="ARGININE--TRNA LIGASE, CYTOPLASMIC"/>
    <property type="match status" value="1"/>
</dbReference>
<accession>A0ABU0AR40</accession>
<dbReference type="SMART" id="SM01016">
    <property type="entry name" value="Arg_tRNA_synt_N"/>
    <property type="match status" value="1"/>
</dbReference>